<dbReference type="CDD" id="cd07185">
    <property type="entry name" value="OmpA_C-like"/>
    <property type="match status" value="1"/>
</dbReference>
<dbReference type="PANTHER" id="PTHR30329:SF20">
    <property type="entry name" value="EXPORTED PROTEIN"/>
    <property type="match status" value="1"/>
</dbReference>
<dbReference type="PROSITE" id="PS51123">
    <property type="entry name" value="OMPA_2"/>
    <property type="match status" value="1"/>
</dbReference>
<gene>
    <name evidence="11" type="primary">motD</name>
    <name evidence="11" type="ORF">HJ583_010945</name>
</gene>
<accession>A0ABX2II34</accession>
<dbReference type="RefSeq" id="WP_170021922.1">
    <property type="nucleotide sequence ID" value="NZ_JABCSC020000002.1"/>
</dbReference>
<keyword evidence="3" id="KW-1003">Cell membrane</keyword>
<dbReference type="InterPro" id="IPR025713">
    <property type="entry name" value="MotB-like_N_dom"/>
</dbReference>
<comment type="similarity">
    <text evidence="2">Belongs to the MotB family.</text>
</comment>
<dbReference type="InterPro" id="IPR036737">
    <property type="entry name" value="OmpA-like_sf"/>
</dbReference>
<dbReference type="PANTHER" id="PTHR30329">
    <property type="entry name" value="STATOR ELEMENT OF FLAGELLAR MOTOR COMPLEX"/>
    <property type="match status" value="1"/>
</dbReference>
<evidence type="ECO:0000256" key="6">
    <source>
        <dbReference type="ARBA" id="ARBA00023136"/>
    </source>
</evidence>
<keyword evidence="5 9" id="KW-1133">Transmembrane helix</keyword>
<keyword evidence="11" id="KW-0969">Cilium</keyword>
<dbReference type="InterPro" id="IPR050330">
    <property type="entry name" value="Bact_OuterMem_StrucFunc"/>
</dbReference>
<dbReference type="Pfam" id="PF13677">
    <property type="entry name" value="MotB_plug"/>
    <property type="match status" value="1"/>
</dbReference>
<comment type="subcellular location">
    <subcellularLocation>
        <location evidence="1">Cell membrane</location>
        <topology evidence="1">Single-pass membrane protein</topology>
    </subcellularLocation>
</comment>
<evidence type="ECO:0000256" key="8">
    <source>
        <dbReference type="SAM" id="MobiDB-lite"/>
    </source>
</evidence>
<dbReference type="Pfam" id="PF00691">
    <property type="entry name" value="OmpA"/>
    <property type="match status" value="1"/>
</dbReference>
<evidence type="ECO:0000256" key="4">
    <source>
        <dbReference type="ARBA" id="ARBA00022692"/>
    </source>
</evidence>
<organism evidence="11 12">
    <name type="scientific">Uliginosibacterium aquaticum</name>
    <dbReference type="NCBI Taxonomy" id="2731212"/>
    <lineage>
        <taxon>Bacteria</taxon>
        <taxon>Pseudomonadati</taxon>
        <taxon>Pseudomonadota</taxon>
        <taxon>Betaproteobacteria</taxon>
        <taxon>Rhodocyclales</taxon>
        <taxon>Zoogloeaceae</taxon>
        <taxon>Uliginosibacterium</taxon>
    </lineage>
</organism>
<keyword evidence="11" id="KW-0966">Cell projection</keyword>
<dbReference type="Proteomes" id="UP000778523">
    <property type="component" value="Unassembled WGS sequence"/>
</dbReference>
<evidence type="ECO:0000256" key="3">
    <source>
        <dbReference type="ARBA" id="ARBA00022475"/>
    </source>
</evidence>
<reference evidence="11 12" key="1">
    <citation type="submission" date="2020-06" db="EMBL/GenBank/DDBJ databases">
        <title>Draft genome of Uliginosibacterium sp. IMCC34675.</title>
        <authorList>
            <person name="Song J."/>
        </authorList>
    </citation>
    <scope>NUCLEOTIDE SEQUENCE [LARGE SCALE GENOMIC DNA]</scope>
    <source>
        <strain evidence="11 12">IMCC34675</strain>
    </source>
</reference>
<evidence type="ECO:0000313" key="11">
    <source>
        <dbReference type="EMBL" id="NSL55543.1"/>
    </source>
</evidence>
<feature type="region of interest" description="Disordered" evidence="8">
    <location>
        <begin position="264"/>
        <end position="297"/>
    </location>
</feature>
<sequence>MARRQHEEEHENHERWLVSYADFITLLFAFFVVMYAISSVNEGKYRVLSSSMVQAFRSATNEQAAAIVAPPQATGTPIMPVVTRQSRSDTQTEARRTEYRQKMRSMAEEVKRVLEPLVRGGQVRVTEGVNGIAIEINASALFNPAEAQLGPEAVRALRAVAEVIAVGSFPIKVEGHTDNLPISTALFPSNWELSAVRASSVVRLFVASGVSAERMTAAGYGDQRPVADNSTPEGRARNRRVTIQIESMAPEVAEAPVTTTEVLGAPRQPEGVRQVPDADGALGTPENIRLVPGGKAP</sequence>
<feature type="domain" description="OmpA-like" evidence="10">
    <location>
        <begin position="129"/>
        <end position="249"/>
    </location>
</feature>
<evidence type="ECO:0000256" key="2">
    <source>
        <dbReference type="ARBA" id="ARBA00008914"/>
    </source>
</evidence>
<keyword evidence="11" id="KW-0282">Flagellum</keyword>
<evidence type="ECO:0000256" key="9">
    <source>
        <dbReference type="SAM" id="Phobius"/>
    </source>
</evidence>
<dbReference type="EMBL" id="JABCSC020000002">
    <property type="protein sequence ID" value="NSL55543.1"/>
    <property type="molecule type" value="Genomic_DNA"/>
</dbReference>
<evidence type="ECO:0000256" key="1">
    <source>
        <dbReference type="ARBA" id="ARBA00004162"/>
    </source>
</evidence>
<dbReference type="SUPFAM" id="SSF103088">
    <property type="entry name" value="OmpA-like"/>
    <property type="match status" value="1"/>
</dbReference>
<evidence type="ECO:0000256" key="7">
    <source>
        <dbReference type="PROSITE-ProRule" id="PRU00473"/>
    </source>
</evidence>
<dbReference type="NCBIfam" id="NF006541">
    <property type="entry name" value="PRK09038.1"/>
    <property type="match status" value="1"/>
</dbReference>
<proteinExistence type="inferred from homology"/>
<evidence type="ECO:0000259" key="10">
    <source>
        <dbReference type="PROSITE" id="PS51123"/>
    </source>
</evidence>
<dbReference type="InterPro" id="IPR006665">
    <property type="entry name" value="OmpA-like"/>
</dbReference>
<keyword evidence="6 7" id="KW-0472">Membrane</keyword>
<keyword evidence="12" id="KW-1185">Reference proteome</keyword>
<evidence type="ECO:0000313" key="12">
    <source>
        <dbReference type="Proteomes" id="UP000778523"/>
    </source>
</evidence>
<comment type="caution">
    <text evidence="11">The sequence shown here is derived from an EMBL/GenBank/DDBJ whole genome shotgun (WGS) entry which is preliminary data.</text>
</comment>
<keyword evidence="4 9" id="KW-0812">Transmembrane</keyword>
<name>A0ABX2II34_9RHOO</name>
<dbReference type="Gene3D" id="3.30.1330.60">
    <property type="entry name" value="OmpA-like domain"/>
    <property type="match status" value="1"/>
</dbReference>
<feature type="transmembrane region" description="Helical" evidence="9">
    <location>
        <begin position="17"/>
        <end position="37"/>
    </location>
</feature>
<evidence type="ECO:0000256" key="5">
    <source>
        <dbReference type="ARBA" id="ARBA00022989"/>
    </source>
</evidence>
<protein>
    <submittedName>
        <fullName evidence="11">Flagellar motor protein MotD</fullName>
    </submittedName>
</protein>